<dbReference type="KEGG" id="tet:TTHERM_000449799"/>
<dbReference type="AlphaFoldDB" id="W7XCC3"/>
<evidence type="ECO:0000313" key="2">
    <source>
        <dbReference type="Proteomes" id="UP000009168"/>
    </source>
</evidence>
<dbReference type="RefSeq" id="XP_012652395.1">
    <property type="nucleotide sequence ID" value="XM_012796941.1"/>
</dbReference>
<gene>
    <name evidence="1" type="ORF">TTHERM_000449799</name>
</gene>
<accession>W7XCC3</accession>
<reference evidence="2" key="1">
    <citation type="journal article" date="2006" name="PLoS Biol.">
        <title>Macronuclear genome sequence of the ciliate Tetrahymena thermophila, a model eukaryote.</title>
        <authorList>
            <person name="Eisen J.A."/>
            <person name="Coyne R.S."/>
            <person name="Wu M."/>
            <person name="Wu D."/>
            <person name="Thiagarajan M."/>
            <person name="Wortman J.R."/>
            <person name="Badger J.H."/>
            <person name="Ren Q."/>
            <person name="Amedeo P."/>
            <person name="Jones K.M."/>
            <person name="Tallon L.J."/>
            <person name="Delcher A.L."/>
            <person name="Salzberg S.L."/>
            <person name="Silva J.C."/>
            <person name="Haas B.J."/>
            <person name="Majoros W.H."/>
            <person name="Farzad M."/>
            <person name="Carlton J.M."/>
            <person name="Smith R.K. Jr."/>
            <person name="Garg J."/>
            <person name="Pearlman R.E."/>
            <person name="Karrer K.M."/>
            <person name="Sun L."/>
            <person name="Manning G."/>
            <person name="Elde N.C."/>
            <person name="Turkewitz A.P."/>
            <person name="Asai D.J."/>
            <person name="Wilkes D.E."/>
            <person name="Wang Y."/>
            <person name="Cai H."/>
            <person name="Collins K."/>
            <person name="Stewart B.A."/>
            <person name="Lee S.R."/>
            <person name="Wilamowska K."/>
            <person name="Weinberg Z."/>
            <person name="Ruzzo W.L."/>
            <person name="Wloga D."/>
            <person name="Gaertig J."/>
            <person name="Frankel J."/>
            <person name="Tsao C.-C."/>
            <person name="Gorovsky M.A."/>
            <person name="Keeling P.J."/>
            <person name="Waller R.F."/>
            <person name="Patron N.J."/>
            <person name="Cherry J.M."/>
            <person name="Stover N.A."/>
            <person name="Krieger C.J."/>
            <person name="del Toro C."/>
            <person name="Ryder H.F."/>
            <person name="Williamson S.C."/>
            <person name="Barbeau R.A."/>
            <person name="Hamilton E.P."/>
            <person name="Orias E."/>
        </authorList>
    </citation>
    <scope>NUCLEOTIDE SEQUENCE [LARGE SCALE GENOMIC DNA]</scope>
    <source>
        <strain evidence="2">SB210</strain>
    </source>
</reference>
<name>W7XCC3_TETTS</name>
<dbReference type="EMBL" id="GG662738">
    <property type="protein sequence ID" value="EWS75082.1"/>
    <property type="molecule type" value="Genomic_DNA"/>
</dbReference>
<protein>
    <submittedName>
        <fullName evidence="1">Transmembrane protein, putative</fullName>
    </submittedName>
</protein>
<proteinExistence type="predicted"/>
<dbReference type="Proteomes" id="UP000009168">
    <property type="component" value="Unassembled WGS sequence"/>
</dbReference>
<keyword evidence="2" id="KW-1185">Reference proteome</keyword>
<dbReference type="GeneID" id="24439049"/>
<keyword evidence="1" id="KW-0472">Membrane</keyword>
<organism evidence="1 2">
    <name type="scientific">Tetrahymena thermophila (strain SB210)</name>
    <dbReference type="NCBI Taxonomy" id="312017"/>
    <lineage>
        <taxon>Eukaryota</taxon>
        <taxon>Sar</taxon>
        <taxon>Alveolata</taxon>
        <taxon>Ciliophora</taxon>
        <taxon>Intramacronucleata</taxon>
        <taxon>Oligohymenophorea</taxon>
        <taxon>Hymenostomatida</taxon>
        <taxon>Tetrahymenina</taxon>
        <taxon>Tetrahymenidae</taxon>
        <taxon>Tetrahymena</taxon>
    </lineage>
</organism>
<keyword evidence="1" id="KW-0812">Transmembrane</keyword>
<evidence type="ECO:0000313" key="1">
    <source>
        <dbReference type="EMBL" id="EWS75082.1"/>
    </source>
</evidence>
<dbReference type="InParanoid" id="W7XCC3"/>
<sequence>MQNINYIRQTRGSYVFNFFACKLIQIFLKIQKIVLNKIYKLERGSQQIIKFQQLLVSDFDTQHKICNQYQQQTNKEKNNEWIGLSIYQCQSLPALRNQKQILIFQQQLIFLLLLILDDIQMEQIQHLNYLSYFCLFFVKIQNTASKFNKVRLVFFQKLIEKMAQKIKYFSEGLVFGRFILFRCSKANLCISCPRNQEFIQDKSSKNLYQGFQFYEGSHSNYSFKMLQILENNFILSQQENLNIYIYNDIKSLKSNLKGYLLLSSIINERTFQVSQKTSTLKLLSMILNLSPNLIYAKITIL</sequence>